<dbReference type="InterPro" id="IPR012338">
    <property type="entry name" value="Beta-lactam/transpept-like"/>
</dbReference>
<evidence type="ECO:0000313" key="3">
    <source>
        <dbReference type="EMBL" id="TCO54864.1"/>
    </source>
</evidence>
<dbReference type="SUPFAM" id="SSF56601">
    <property type="entry name" value="beta-lactamase/transpeptidase-like"/>
    <property type="match status" value="1"/>
</dbReference>
<gene>
    <name evidence="3" type="ORF">EV192_108152</name>
</gene>
<organism evidence="3 4">
    <name type="scientific">Actinocrispum wychmicini</name>
    <dbReference type="NCBI Taxonomy" id="1213861"/>
    <lineage>
        <taxon>Bacteria</taxon>
        <taxon>Bacillati</taxon>
        <taxon>Actinomycetota</taxon>
        <taxon>Actinomycetes</taxon>
        <taxon>Pseudonocardiales</taxon>
        <taxon>Pseudonocardiaceae</taxon>
        <taxon>Actinocrispum</taxon>
    </lineage>
</organism>
<dbReference type="InterPro" id="IPR001466">
    <property type="entry name" value="Beta-lactam-related"/>
</dbReference>
<dbReference type="Proteomes" id="UP000295680">
    <property type="component" value="Unassembled WGS sequence"/>
</dbReference>
<dbReference type="PANTHER" id="PTHR46825">
    <property type="entry name" value="D-ALANYL-D-ALANINE-CARBOXYPEPTIDASE/ENDOPEPTIDASE AMPH"/>
    <property type="match status" value="1"/>
</dbReference>
<dbReference type="AlphaFoldDB" id="A0A4R2J8C4"/>
<sequence>MITPSQSPVQQAMAELVALGVTGVQVRMHTPRGDWTGSAGSTRLGDMTPPPTDGRFRAGSVTKTVVSTVVLQLVDDGRIGLDAPVDQYLPEFALDHRITVRMLLQHTSGIFNYTGEPGSPGIPMTGQPFLDARWHTYRPADLVRLALAKPALFEPGTSFSYSNTDYVLAGLLIEKVTGTRYATQVEQRILRPLGMRATFLPGSWPFIPGPHAHGYFRYEKGVVDITALNPSWAFSAGEMISTTHDLDTFLAALLGGRLLSPAMLTEMRKPHPVSGYGLGLSQFDAGAACGGTVVGHSGSIHGYSTAMYGTADGRMRFEMSVTAGATEIDPTRFAMAESKVLGAAFCGNATVTS</sequence>
<accession>A0A4R2J8C4</accession>
<dbReference type="Pfam" id="PF00144">
    <property type="entry name" value="Beta-lactamase"/>
    <property type="match status" value="1"/>
</dbReference>
<reference evidence="3 4" key="1">
    <citation type="submission" date="2019-03" db="EMBL/GenBank/DDBJ databases">
        <title>Genomic Encyclopedia of Type Strains, Phase IV (KMG-IV): sequencing the most valuable type-strain genomes for metagenomic binning, comparative biology and taxonomic classification.</title>
        <authorList>
            <person name="Goeker M."/>
        </authorList>
    </citation>
    <scope>NUCLEOTIDE SEQUENCE [LARGE SCALE GENOMIC DNA]</scope>
    <source>
        <strain evidence="3 4">DSM 45934</strain>
    </source>
</reference>
<keyword evidence="3" id="KW-0645">Protease</keyword>
<dbReference type="PANTHER" id="PTHR46825:SF7">
    <property type="entry name" value="D-ALANYL-D-ALANINE CARBOXYPEPTIDASE"/>
    <property type="match status" value="1"/>
</dbReference>
<dbReference type="InterPro" id="IPR050491">
    <property type="entry name" value="AmpC-like"/>
</dbReference>
<evidence type="ECO:0000313" key="4">
    <source>
        <dbReference type="Proteomes" id="UP000295680"/>
    </source>
</evidence>
<dbReference type="Gene3D" id="3.40.710.10">
    <property type="entry name" value="DD-peptidase/beta-lactamase superfamily"/>
    <property type="match status" value="1"/>
</dbReference>
<feature type="domain" description="Beta-lactamase-related" evidence="2">
    <location>
        <begin position="36"/>
        <end position="312"/>
    </location>
</feature>
<name>A0A4R2J8C4_9PSEU</name>
<dbReference type="GO" id="GO:0004180">
    <property type="term" value="F:carboxypeptidase activity"/>
    <property type="evidence" value="ECO:0007669"/>
    <property type="project" value="UniProtKB-KW"/>
</dbReference>
<keyword evidence="3" id="KW-0121">Carboxypeptidase</keyword>
<keyword evidence="4" id="KW-1185">Reference proteome</keyword>
<proteinExistence type="predicted"/>
<comment type="caution">
    <text evidence="3">The sequence shown here is derived from an EMBL/GenBank/DDBJ whole genome shotgun (WGS) entry which is preliminary data.</text>
</comment>
<dbReference type="EMBL" id="SLWS01000008">
    <property type="protein sequence ID" value="TCO54864.1"/>
    <property type="molecule type" value="Genomic_DNA"/>
</dbReference>
<feature type="region of interest" description="Disordered" evidence="1">
    <location>
        <begin position="30"/>
        <end position="50"/>
    </location>
</feature>
<evidence type="ECO:0000256" key="1">
    <source>
        <dbReference type="SAM" id="MobiDB-lite"/>
    </source>
</evidence>
<evidence type="ECO:0000259" key="2">
    <source>
        <dbReference type="Pfam" id="PF00144"/>
    </source>
</evidence>
<protein>
    <submittedName>
        <fullName evidence="3">D-alanyl-D-alanine carboxypeptidase</fullName>
    </submittedName>
</protein>
<keyword evidence="3" id="KW-0378">Hydrolase</keyword>